<evidence type="ECO:0000259" key="10">
    <source>
        <dbReference type="PROSITE" id="PS50892"/>
    </source>
</evidence>
<reference evidence="11" key="1">
    <citation type="submission" date="2022-10" db="EMBL/GenBank/DDBJ databases">
        <title>Determination and structural analysis of whole genome sequence of Sarocladium strictum F4-1.</title>
        <authorList>
            <person name="Hu L."/>
            <person name="Jiang Y."/>
        </authorList>
    </citation>
    <scope>NUCLEOTIDE SEQUENCE</scope>
    <source>
        <strain evidence="11">F4-1</strain>
    </source>
</reference>
<dbReference type="GO" id="GO:0006888">
    <property type="term" value="P:endoplasmic reticulum to Golgi vesicle-mediated transport"/>
    <property type="evidence" value="ECO:0007669"/>
    <property type="project" value="TreeGrafter"/>
</dbReference>
<feature type="domain" description="V-SNARE coiled-coil homology" evidence="10">
    <location>
        <begin position="151"/>
        <end position="211"/>
    </location>
</feature>
<dbReference type="SUPFAM" id="SSF64356">
    <property type="entry name" value="SNARE-like"/>
    <property type="match status" value="1"/>
</dbReference>
<keyword evidence="12" id="KW-1185">Reference proteome</keyword>
<dbReference type="Pfam" id="PF00957">
    <property type="entry name" value="Synaptobrevin"/>
    <property type="match status" value="1"/>
</dbReference>
<name>A0AA39LAZ4_SARSR</name>
<evidence type="ECO:0000256" key="1">
    <source>
        <dbReference type="ARBA" id="ARBA00008025"/>
    </source>
</evidence>
<dbReference type="GO" id="GO:0005484">
    <property type="term" value="F:SNAP receptor activity"/>
    <property type="evidence" value="ECO:0007669"/>
    <property type="project" value="TreeGrafter"/>
</dbReference>
<sequence length="211" mass="23694">MGDRGLLYFALYRPPSAGKSAFQLCTDASNLSLKESLFVPPYFAAFMEGLIKDIRPGERKSEALEKKADLSHMPDAVMHAFYHPEGIVAYLLSDKKYDMVASQMVMNKAIDKFMEDHPRSEWSTGNKTFSAPKIDGQAICVGFKDPSKVNKLASIQKDLDETMETLRKAIQQTTLRGEQLDAMVEKSENLNASSKMFYQQAKKQNSCCVLM</sequence>
<dbReference type="PANTHER" id="PTHR45806:SF1">
    <property type="entry name" value="SYNAPTOBREVIN HOMOLOG YKT6"/>
    <property type="match status" value="1"/>
</dbReference>
<keyword evidence="4" id="KW-0564">Palmitate</keyword>
<dbReference type="Gene3D" id="1.20.5.110">
    <property type="match status" value="1"/>
</dbReference>
<dbReference type="Proteomes" id="UP001175261">
    <property type="component" value="Unassembled WGS sequence"/>
</dbReference>
<protein>
    <submittedName>
        <fullName evidence="11">Uncharacterized protein</fullName>
    </submittedName>
</protein>
<keyword evidence="2" id="KW-0488">Methylation</keyword>
<gene>
    <name evidence="11" type="ORF">NLU13_0628</name>
</gene>
<evidence type="ECO:0000256" key="2">
    <source>
        <dbReference type="ARBA" id="ARBA00022481"/>
    </source>
</evidence>
<dbReference type="SUPFAM" id="SSF58038">
    <property type="entry name" value="SNARE fusion complex"/>
    <property type="match status" value="1"/>
</dbReference>
<keyword evidence="3" id="KW-0472">Membrane</keyword>
<comment type="caution">
    <text evidence="11">The sequence shown here is derived from an EMBL/GenBank/DDBJ whole genome shotgun (WGS) entry which is preliminary data.</text>
</comment>
<evidence type="ECO:0000313" key="11">
    <source>
        <dbReference type="EMBL" id="KAK0391126.1"/>
    </source>
</evidence>
<feature type="domain" description="Longin" evidence="9">
    <location>
        <begin position="10"/>
        <end position="124"/>
    </location>
</feature>
<proteinExistence type="inferred from homology"/>
<evidence type="ECO:0000313" key="12">
    <source>
        <dbReference type="Proteomes" id="UP001175261"/>
    </source>
</evidence>
<organism evidence="11 12">
    <name type="scientific">Sarocladium strictum</name>
    <name type="common">Black bundle disease fungus</name>
    <name type="synonym">Acremonium strictum</name>
    <dbReference type="NCBI Taxonomy" id="5046"/>
    <lineage>
        <taxon>Eukaryota</taxon>
        <taxon>Fungi</taxon>
        <taxon>Dikarya</taxon>
        <taxon>Ascomycota</taxon>
        <taxon>Pezizomycotina</taxon>
        <taxon>Sordariomycetes</taxon>
        <taxon>Hypocreomycetidae</taxon>
        <taxon>Hypocreales</taxon>
        <taxon>Sarocladiaceae</taxon>
        <taxon>Sarocladium</taxon>
    </lineage>
</organism>
<dbReference type="InterPro" id="IPR011012">
    <property type="entry name" value="Longin-like_dom_sf"/>
</dbReference>
<dbReference type="EMBL" id="JAPDFR010000001">
    <property type="protein sequence ID" value="KAK0391126.1"/>
    <property type="molecule type" value="Genomic_DNA"/>
</dbReference>
<evidence type="ECO:0000256" key="5">
    <source>
        <dbReference type="ARBA" id="ARBA00023288"/>
    </source>
</evidence>
<comment type="subcellular location">
    <subcellularLocation>
        <location evidence="7">Endomembrane system</location>
        <topology evidence="7">Lipid-anchor</topology>
        <orientation evidence="7">Cytoplasmic side</orientation>
    </subcellularLocation>
</comment>
<evidence type="ECO:0000256" key="7">
    <source>
        <dbReference type="ARBA" id="ARBA00046278"/>
    </source>
</evidence>
<dbReference type="Gene3D" id="3.30.450.50">
    <property type="entry name" value="Longin domain"/>
    <property type="match status" value="1"/>
</dbReference>
<dbReference type="PANTHER" id="PTHR45806">
    <property type="entry name" value="SYNAPTOBREVIN HOMOLOG YKT6"/>
    <property type="match status" value="1"/>
</dbReference>
<dbReference type="PROSITE" id="PS50892">
    <property type="entry name" value="V_SNARE"/>
    <property type="match status" value="1"/>
</dbReference>
<evidence type="ECO:0000259" key="9">
    <source>
        <dbReference type="PROSITE" id="PS50859"/>
    </source>
</evidence>
<comment type="similarity">
    <text evidence="1">Belongs to the synaptobrevin family.</text>
</comment>
<dbReference type="InterPro" id="IPR010908">
    <property type="entry name" value="Longin_dom"/>
</dbReference>
<dbReference type="PROSITE" id="PS50859">
    <property type="entry name" value="LONGIN"/>
    <property type="match status" value="1"/>
</dbReference>
<keyword evidence="5" id="KW-0449">Lipoprotein</keyword>
<evidence type="ECO:0000256" key="6">
    <source>
        <dbReference type="ARBA" id="ARBA00023289"/>
    </source>
</evidence>
<keyword evidence="6" id="KW-0636">Prenylation</keyword>
<evidence type="ECO:0000256" key="4">
    <source>
        <dbReference type="ARBA" id="ARBA00023139"/>
    </source>
</evidence>
<dbReference type="InterPro" id="IPR042855">
    <property type="entry name" value="V_SNARE_CC"/>
</dbReference>
<evidence type="ECO:0000256" key="8">
    <source>
        <dbReference type="PROSITE-ProRule" id="PRU00290"/>
    </source>
</evidence>
<dbReference type="AlphaFoldDB" id="A0AA39LAZ4"/>
<evidence type="ECO:0000256" key="3">
    <source>
        <dbReference type="ARBA" id="ARBA00023136"/>
    </source>
</evidence>
<accession>A0AA39LAZ4</accession>
<dbReference type="GO" id="GO:0005794">
    <property type="term" value="C:Golgi apparatus"/>
    <property type="evidence" value="ECO:0007669"/>
    <property type="project" value="TreeGrafter"/>
</dbReference>
<keyword evidence="8" id="KW-0175">Coiled coil</keyword>